<dbReference type="GO" id="GO:0046872">
    <property type="term" value="F:metal ion binding"/>
    <property type="evidence" value="ECO:0007669"/>
    <property type="project" value="UniProtKB-KW"/>
</dbReference>
<organism evidence="4 5">
    <name type="scientific">Truncatella angustata</name>
    <dbReference type="NCBI Taxonomy" id="152316"/>
    <lineage>
        <taxon>Eukaryota</taxon>
        <taxon>Fungi</taxon>
        <taxon>Dikarya</taxon>
        <taxon>Ascomycota</taxon>
        <taxon>Pezizomycotina</taxon>
        <taxon>Sordariomycetes</taxon>
        <taxon>Xylariomycetidae</taxon>
        <taxon>Amphisphaeriales</taxon>
        <taxon>Sporocadaceae</taxon>
        <taxon>Truncatella</taxon>
    </lineage>
</organism>
<proteinExistence type="predicted"/>
<keyword evidence="5" id="KW-1185">Reference proteome</keyword>
<keyword evidence="2" id="KW-0378">Hydrolase</keyword>
<dbReference type="PANTHER" id="PTHR46470">
    <property type="entry name" value="N-ACYLNEURAMINATE-9-PHOSPHATASE"/>
    <property type="match status" value="1"/>
</dbReference>
<evidence type="ECO:0000256" key="2">
    <source>
        <dbReference type="ARBA" id="ARBA00022801"/>
    </source>
</evidence>
<dbReference type="AlphaFoldDB" id="A0A9P8REH3"/>
<dbReference type="SUPFAM" id="SSF56784">
    <property type="entry name" value="HAD-like"/>
    <property type="match status" value="1"/>
</dbReference>
<dbReference type="PANTHER" id="PTHR46470:SF2">
    <property type="entry name" value="GLYCERALDEHYDE 3-PHOSPHATE PHOSPHATASE"/>
    <property type="match status" value="1"/>
</dbReference>
<dbReference type="Pfam" id="PF13419">
    <property type="entry name" value="HAD_2"/>
    <property type="match status" value="1"/>
</dbReference>
<dbReference type="InterPro" id="IPR023214">
    <property type="entry name" value="HAD_sf"/>
</dbReference>
<dbReference type="RefSeq" id="XP_045951052.1">
    <property type="nucleotide sequence ID" value="XM_046105279.1"/>
</dbReference>
<dbReference type="GO" id="GO:0016791">
    <property type="term" value="F:phosphatase activity"/>
    <property type="evidence" value="ECO:0007669"/>
    <property type="project" value="TreeGrafter"/>
</dbReference>
<evidence type="ECO:0000313" key="5">
    <source>
        <dbReference type="Proteomes" id="UP000758603"/>
    </source>
</evidence>
<evidence type="ECO:0000256" key="3">
    <source>
        <dbReference type="ARBA" id="ARBA00022842"/>
    </source>
</evidence>
<dbReference type="Proteomes" id="UP000758603">
    <property type="component" value="Unassembled WGS sequence"/>
</dbReference>
<sequence>MSAHRDPLDKKWVWFDLDDTLHEFCRASGSATNEVLGLVGQKYSISMSDLKAKHAEALKAGTAHAFTDGRTSHAYRRERFGAVLSAFSLPPNELMDMLLERYEEKLMQSLELKRGVIELTVAHLGLSPYIDFLATTNAFGVSETDGLFAAVLARLNLNCHEVVMIGDSQHRDVIPASEEGIFCIHLNEAHQRREAEKKNKEK</sequence>
<dbReference type="OrthoDB" id="1694274at2759"/>
<dbReference type="Gene3D" id="3.40.50.1000">
    <property type="entry name" value="HAD superfamily/HAD-like"/>
    <property type="match status" value="1"/>
</dbReference>
<evidence type="ECO:0000256" key="1">
    <source>
        <dbReference type="ARBA" id="ARBA00022723"/>
    </source>
</evidence>
<dbReference type="GeneID" id="70134170"/>
<dbReference type="InterPro" id="IPR036412">
    <property type="entry name" value="HAD-like_sf"/>
</dbReference>
<comment type="caution">
    <text evidence="4">The sequence shown here is derived from an EMBL/GenBank/DDBJ whole genome shotgun (WGS) entry which is preliminary data.</text>
</comment>
<dbReference type="InterPro" id="IPR041492">
    <property type="entry name" value="HAD_2"/>
</dbReference>
<keyword evidence="3" id="KW-0460">Magnesium</keyword>
<dbReference type="EMBL" id="JAGPXC010000014">
    <property type="protein sequence ID" value="KAH6639978.1"/>
    <property type="molecule type" value="Genomic_DNA"/>
</dbReference>
<dbReference type="InterPro" id="IPR051400">
    <property type="entry name" value="HAD-like_hydrolase"/>
</dbReference>
<gene>
    <name evidence="4" type="ORF">BKA67DRAFT_596260</name>
</gene>
<accession>A0A9P8REH3</accession>
<name>A0A9P8REH3_9PEZI</name>
<protein>
    <submittedName>
        <fullName evidence="4">HAD-like domain-containing protein</fullName>
    </submittedName>
</protein>
<reference evidence="4" key="1">
    <citation type="journal article" date="2021" name="Nat. Commun.">
        <title>Genetic determinants of endophytism in the Arabidopsis root mycobiome.</title>
        <authorList>
            <person name="Mesny F."/>
            <person name="Miyauchi S."/>
            <person name="Thiergart T."/>
            <person name="Pickel B."/>
            <person name="Atanasova L."/>
            <person name="Karlsson M."/>
            <person name="Huettel B."/>
            <person name="Barry K.W."/>
            <person name="Haridas S."/>
            <person name="Chen C."/>
            <person name="Bauer D."/>
            <person name="Andreopoulos W."/>
            <person name="Pangilinan J."/>
            <person name="LaButti K."/>
            <person name="Riley R."/>
            <person name="Lipzen A."/>
            <person name="Clum A."/>
            <person name="Drula E."/>
            <person name="Henrissat B."/>
            <person name="Kohler A."/>
            <person name="Grigoriev I.V."/>
            <person name="Martin F.M."/>
            <person name="Hacquard S."/>
        </authorList>
    </citation>
    <scope>NUCLEOTIDE SEQUENCE</scope>
    <source>
        <strain evidence="4">MPI-SDFR-AT-0073</strain>
    </source>
</reference>
<evidence type="ECO:0000313" key="4">
    <source>
        <dbReference type="EMBL" id="KAH6639978.1"/>
    </source>
</evidence>
<keyword evidence="1" id="KW-0479">Metal-binding</keyword>